<evidence type="ECO:0000313" key="3">
    <source>
        <dbReference type="Proteomes" id="UP000316096"/>
    </source>
</evidence>
<name>A0A543C0K2_9ACTN</name>
<accession>A0A543C0K2</accession>
<proteinExistence type="predicted"/>
<sequence length="454" mass="48528">MRLRRFVSLAAGAVMVLSLGAAVPSAAASVPDDRPLPPYTISNPPLPPLTSGGRATTVRQGVYHHAAYDIEIPARWNGELVMWAHGYRGQDTVLTVDPPDFGLREKLIGEGYAWAASSYADNGYDVRAGVVGTHDLAGLFARLRQRPRRTYIAGVSMGGHVIGRSLEQYPFAYSGALPMCGVLGDDRLFDFFLDYNVVAQDLSGVRAYPPQADYLTNAVPRIEKALGLDGLTPGGPDTTNALGKQLRAITVDRSGGPRPGAEAAFSVWKDFLFTLGAPPTGTTLAEDPGQLATNVGTVYSPNAPVDVNRTVQRVPVADRADRESARLSQIPRVFGLPTAKTLTLHGLGDMFVPFSMEETYGSEVARHHLSGLVVQRAIRSAQHCEFSPSEAGRAWDDLAGWVHGGKRPAGDAVTNPRAVAKPDFGCRFSDPAAYPTGTRGLFPPCPAGAGRRQN</sequence>
<keyword evidence="1" id="KW-0732">Signal</keyword>
<dbReference type="AlphaFoldDB" id="A0A543C0K2"/>
<dbReference type="SUPFAM" id="SSF53474">
    <property type="entry name" value="alpha/beta-Hydrolases"/>
    <property type="match status" value="1"/>
</dbReference>
<dbReference type="EMBL" id="VFOZ01000002">
    <property type="protein sequence ID" value="TQL90610.1"/>
    <property type="molecule type" value="Genomic_DNA"/>
</dbReference>
<comment type="caution">
    <text evidence="2">The sequence shown here is derived from an EMBL/GenBank/DDBJ whole genome shotgun (WGS) entry which is preliminary data.</text>
</comment>
<evidence type="ECO:0000256" key="1">
    <source>
        <dbReference type="SAM" id="SignalP"/>
    </source>
</evidence>
<keyword evidence="3" id="KW-1185">Reference proteome</keyword>
<gene>
    <name evidence="2" type="ORF">FB559_7919</name>
</gene>
<dbReference type="InterPro" id="IPR029058">
    <property type="entry name" value="AB_hydrolase_fold"/>
</dbReference>
<feature type="signal peptide" evidence="1">
    <location>
        <begin position="1"/>
        <end position="27"/>
    </location>
</feature>
<organism evidence="2 3">
    <name type="scientific">Actinoallomurus bryophytorum</name>
    <dbReference type="NCBI Taxonomy" id="1490222"/>
    <lineage>
        <taxon>Bacteria</taxon>
        <taxon>Bacillati</taxon>
        <taxon>Actinomycetota</taxon>
        <taxon>Actinomycetes</taxon>
        <taxon>Streptosporangiales</taxon>
        <taxon>Thermomonosporaceae</taxon>
        <taxon>Actinoallomurus</taxon>
    </lineage>
</organism>
<dbReference type="RefSeq" id="WP_141962617.1">
    <property type="nucleotide sequence ID" value="NZ_VFOZ01000002.1"/>
</dbReference>
<protein>
    <submittedName>
        <fullName evidence="2">Uncharacterized protein</fullName>
    </submittedName>
</protein>
<dbReference type="Proteomes" id="UP000316096">
    <property type="component" value="Unassembled WGS sequence"/>
</dbReference>
<evidence type="ECO:0000313" key="2">
    <source>
        <dbReference type="EMBL" id="TQL90610.1"/>
    </source>
</evidence>
<feature type="chain" id="PRO_5021970011" evidence="1">
    <location>
        <begin position="28"/>
        <end position="454"/>
    </location>
</feature>
<reference evidence="2 3" key="1">
    <citation type="submission" date="2019-06" db="EMBL/GenBank/DDBJ databases">
        <title>Sequencing the genomes of 1000 actinobacteria strains.</title>
        <authorList>
            <person name="Klenk H.-P."/>
        </authorList>
    </citation>
    <scope>NUCLEOTIDE SEQUENCE [LARGE SCALE GENOMIC DNA]</scope>
    <source>
        <strain evidence="2 3">DSM 102200</strain>
    </source>
</reference>
<dbReference type="Gene3D" id="3.40.50.1820">
    <property type="entry name" value="alpha/beta hydrolase"/>
    <property type="match status" value="1"/>
</dbReference>
<dbReference type="OrthoDB" id="7197847at2"/>